<dbReference type="GO" id="GO:0009313">
    <property type="term" value="P:oligosaccharide catabolic process"/>
    <property type="evidence" value="ECO:0007669"/>
    <property type="project" value="TreeGrafter"/>
</dbReference>
<evidence type="ECO:0000256" key="2">
    <source>
        <dbReference type="ARBA" id="ARBA00022723"/>
    </source>
</evidence>
<dbReference type="FunFam" id="2.70.98.30:FF:000010">
    <property type="entry name" value="Cytosolic alpha-mannosidase"/>
    <property type="match status" value="1"/>
</dbReference>
<dbReference type="GO" id="GO:0004559">
    <property type="term" value="F:alpha-mannosidase activity"/>
    <property type="evidence" value="ECO:0007669"/>
    <property type="project" value="InterPro"/>
</dbReference>
<dbReference type="InterPro" id="IPR011013">
    <property type="entry name" value="Gal_mutarotase_sf_dom"/>
</dbReference>
<keyword evidence="4" id="KW-0326">Glycosidase</keyword>
<dbReference type="Gene3D" id="3.20.110.10">
    <property type="entry name" value="Glycoside hydrolase 38, N terminal domain"/>
    <property type="match status" value="1"/>
</dbReference>
<evidence type="ECO:0000313" key="7">
    <source>
        <dbReference type="Proteomes" id="UP000391919"/>
    </source>
</evidence>
<evidence type="ECO:0000256" key="3">
    <source>
        <dbReference type="ARBA" id="ARBA00022801"/>
    </source>
</evidence>
<dbReference type="Gene3D" id="2.60.40.2220">
    <property type="match status" value="1"/>
</dbReference>
<dbReference type="InterPro" id="IPR027291">
    <property type="entry name" value="Glyco_hydro_38_N_sf"/>
</dbReference>
<dbReference type="InterPro" id="IPR028995">
    <property type="entry name" value="Glyco_hydro_57/38_cen_sf"/>
</dbReference>
<dbReference type="SUPFAM" id="SSF88713">
    <property type="entry name" value="Glycoside hydrolase/deacetylase"/>
    <property type="match status" value="1"/>
</dbReference>
<dbReference type="Pfam" id="PF01074">
    <property type="entry name" value="Glyco_hydro_38N"/>
    <property type="match status" value="1"/>
</dbReference>
<dbReference type="PANTHER" id="PTHR46017">
    <property type="entry name" value="ALPHA-MANNOSIDASE 2C1"/>
    <property type="match status" value="1"/>
</dbReference>
<dbReference type="Gene3D" id="1.20.1270.50">
    <property type="entry name" value="Glycoside hydrolase family 38, central domain"/>
    <property type="match status" value="1"/>
</dbReference>
<dbReference type="SUPFAM" id="SSF88688">
    <property type="entry name" value="Families 57/38 glycoside transferase middle domain"/>
    <property type="match status" value="1"/>
</dbReference>
<dbReference type="InterPro" id="IPR015341">
    <property type="entry name" value="Glyco_hydro_38_cen"/>
</dbReference>
<dbReference type="CDD" id="cd10789">
    <property type="entry name" value="GH38N_AMII_ER_cytosolic"/>
    <property type="match status" value="1"/>
</dbReference>
<dbReference type="FunFam" id="3.20.110.10:FF:000002">
    <property type="entry name" value="alpha-mannosidase 2C1 isoform X1"/>
    <property type="match status" value="1"/>
</dbReference>
<dbReference type="Pfam" id="PF17677">
    <property type="entry name" value="Glyco_hydro38C2"/>
    <property type="match status" value="1"/>
</dbReference>
<comment type="caution">
    <text evidence="6">The sequence shown here is derived from an EMBL/GenBank/DDBJ whole genome shotgun (WGS) entry which is preliminary data.</text>
</comment>
<feature type="domain" description="Glycoside hydrolase family 38 central" evidence="5">
    <location>
        <begin position="519"/>
        <end position="598"/>
    </location>
</feature>
<gene>
    <name evidence="6" type="ORF">BpJC7_11330</name>
</gene>
<reference evidence="6 7" key="1">
    <citation type="submission" date="2019-09" db="EMBL/GenBank/DDBJ databases">
        <title>Draft genome sequence of Bacillus sp. JC-7.</title>
        <authorList>
            <person name="Tanaka N."/>
            <person name="Shiwa Y."/>
            <person name="Fujita N."/>
            <person name="Tanasupawat S."/>
        </authorList>
    </citation>
    <scope>NUCLEOTIDE SEQUENCE [LARGE SCALE GENOMIC DNA]</scope>
    <source>
        <strain evidence="6 7">JC-7</strain>
    </source>
</reference>
<keyword evidence="7" id="KW-1185">Reference proteome</keyword>
<accession>A0A5J4JH42</accession>
<dbReference type="SMART" id="SM00872">
    <property type="entry name" value="Alpha-mann_mid"/>
    <property type="match status" value="1"/>
</dbReference>
<dbReference type="InterPro" id="IPR037094">
    <property type="entry name" value="Glyco_hydro_38_cen_sf"/>
</dbReference>
<dbReference type="RefSeq" id="WP_151705909.1">
    <property type="nucleotide sequence ID" value="NZ_BKZQ01000011.1"/>
</dbReference>
<dbReference type="Proteomes" id="UP000391919">
    <property type="component" value="Unassembled WGS sequence"/>
</dbReference>
<proteinExistence type="inferred from homology"/>
<dbReference type="GO" id="GO:0006013">
    <property type="term" value="P:mannose metabolic process"/>
    <property type="evidence" value="ECO:0007669"/>
    <property type="project" value="InterPro"/>
</dbReference>
<dbReference type="Pfam" id="PF09261">
    <property type="entry name" value="Alpha-mann_mid"/>
    <property type="match status" value="1"/>
</dbReference>
<sequence length="1039" mass="121416">MFFFKEKLKARIKELEPYRYMERTPVTGWLKKEDPTKSLKYPPEIDESWEHLKMGEYWEGRDKYLWLRAEFQVPDCRGKELVLLFDFGKTGGGHNSGFESLLFINGEPYQGVDSNHKEVFLDEQYFGKKIELALKLWSGLEGGGPQKIMRHQFKYGDCAILNPTVDDLYYTSNNMLKTVEAIDPNLPESVRLLNALERAFREIDWSYPGSEIFYQSCEKANEVLTAELSSMEKNTSVNITAIGHTHIDVAWLWRLKHTREKAARSFSTVLRLMEKYPDYVFLQTQPQLYKFIKEDYPEIFEKIKSKVKEGKWEIDGAMWLEADCNIPSGESFVRQILHGSRFIKKEFNQDIHYLWLPDVFGYSWALPQILKKSGINTFMTTKISWNQYNRMPHDTFIWRGIDGSEVLAHFITTPEPENIGTGSWFYTYNGLLEPSTVKGIYDGYRDKNINQNLLLSYGYGDGGGGVNRDMLENRRRLDKIPGLPYVKTGKAKDFFEELHETINDTDQYVHTWDGELYLEYHRGTYTSQAYVKKMNRRLEFAYREMELLQSWAYKTLPNWEYPAEKLHAGWEIILRNQFHDIIPGSSIHEVYQDNKEDYANALKIITELKEDMAKKLFKASGCSWTFMNTAGWERNDIVKIPVHQEGYFLDENGQKLNSVKTNEGYEVQLTGLPALGSKQISFITGPENGQKEIPFRAREKRIETPFYHIEWNNEGQLTKIYDKEYQRNVLDESGRGNILQLFEDKPMNFDAWDIDLYYIQKKKELKASSIEMIEVNALYAVIQFTYEFDKSRIVQYMKVYRDNRRIDFETKVDWHERQQLLKAAFEVDVRATQATYDIQFGNVKRPTHWNTSWDMARFESVAHKWVDLSERDYGVSLLNDSKYGHDVKDHTMRITLLKGAIYPDTEADIGEHAFTYSLLPHKGDFVDGWVEQAAWELNNPLLGMQGITSFGHTPFFEIENGEHVIIDAVKKQEDGDGLIVRIHEFTGSKTKVKLRPTFAFHQWVETDLLENIIDGKVAQQSDAAELSFKPYEIKTILFH</sequence>
<keyword evidence="2" id="KW-0479">Metal-binding</keyword>
<dbReference type="Gene3D" id="2.70.98.30">
    <property type="entry name" value="Golgi alpha-mannosidase II, domain 4"/>
    <property type="match status" value="1"/>
</dbReference>
<dbReference type="InterPro" id="IPR011330">
    <property type="entry name" value="Glyco_hydro/deAcase_b/a-brl"/>
</dbReference>
<organism evidence="6 7">
    <name type="scientific">Weizmannia acidilactici</name>
    <dbReference type="NCBI Taxonomy" id="2607726"/>
    <lineage>
        <taxon>Bacteria</taxon>
        <taxon>Bacillati</taxon>
        <taxon>Bacillota</taxon>
        <taxon>Bacilli</taxon>
        <taxon>Bacillales</taxon>
        <taxon>Bacillaceae</taxon>
        <taxon>Heyndrickxia</taxon>
    </lineage>
</organism>
<dbReference type="InterPro" id="IPR000602">
    <property type="entry name" value="Glyco_hydro_38_N"/>
</dbReference>
<dbReference type="GO" id="GO:0030246">
    <property type="term" value="F:carbohydrate binding"/>
    <property type="evidence" value="ECO:0007669"/>
    <property type="project" value="InterPro"/>
</dbReference>
<protein>
    <submittedName>
        <fullName evidence="6">Alpha-mannosidase</fullName>
    </submittedName>
</protein>
<dbReference type="InterPro" id="IPR011682">
    <property type="entry name" value="Glyco_hydro_38_C"/>
</dbReference>
<dbReference type="EMBL" id="BKZQ01000011">
    <property type="protein sequence ID" value="GER69830.1"/>
    <property type="molecule type" value="Genomic_DNA"/>
</dbReference>
<dbReference type="FunFam" id="1.20.1270.50:FF:000004">
    <property type="entry name" value="alpha-mannosidase 2C1 isoform X1"/>
    <property type="match status" value="1"/>
</dbReference>
<comment type="similarity">
    <text evidence="1">Belongs to the glycosyl hydrolase 38 family.</text>
</comment>
<dbReference type="SUPFAM" id="SSF74650">
    <property type="entry name" value="Galactose mutarotase-like"/>
    <property type="match status" value="1"/>
</dbReference>
<dbReference type="PANTHER" id="PTHR46017:SF1">
    <property type="entry name" value="ALPHA-MANNOSIDASE 2C1"/>
    <property type="match status" value="1"/>
</dbReference>
<dbReference type="GO" id="GO:0046872">
    <property type="term" value="F:metal ion binding"/>
    <property type="evidence" value="ECO:0007669"/>
    <property type="project" value="UniProtKB-KW"/>
</dbReference>
<dbReference type="InterPro" id="IPR041147">
    <property type="entry name" value="GH38_C"/>
</dbReference>
<dbReference type="Pfam" id="PF07748">
    <property type="entry name" value="Glyco_hydro_38C"/>
    <property type="match status" value="1"/>
</dbReference>
<dbReference type="AlphaFoldDB" id="A0A5J4JH42"/>
<evidence type="ECO:0000256" key="4">
    <source>
        <dbReference type="ARBA" id="ARBA00023295"/>
    </source>
</evidence>
<keyword evidence="3" id="KW-0378">Hydrolase</keyword>
<evidence type="ECO:0000313" key="6">
    <source>
        <dbReference type="EMBL" id="GER69830.1"/>
    </source>
</evidence>
<evidence type="ECO:0000256" key="1">
    <source>
        <dbReference type="ARBA" id="ARBA00009792"/>
    </source>
</evidence>
<name>A0A5J4JH42_9BACI</name>
<evidence type="ECO:0000259" key="5">
    <source>
        <dbReference type="SMART" id="SM00872"/>
    </source>
</evidence>